<dbReference type="InterPro" id="IPR036188">
    <property type="entry name" value="FAD/NAD-bd_sf"/>
</dbReference>
<dbReference type="Proteomes" id="UP000036356">
    <property type="component" value="Unassembled WGS sequence"/>
</dbReference>
<evidence type="ECO:0000256" key="1">
    <source>
        <dbReference type="ARBA" id="ARBA00023002"/>
    </source>
</evidence>
<dbReference type="PROSITE" id="PS51257">
    <property type="entry name" value="PROKAR_LIPOPROTEIN"/>
    <property type="match status" value="1"/>
</dbReference>
<keyword evidence="1 3" id="KW-0560">Oxidoreductase</keyword>
<dbReference type="Pfam" id="PF01266">
    <property type="entry name" value="DAO"/>
    <property type="match status" value="1"/>
</dbReference>
<dbReference type="SUPFAM" id="SSF54373">
    <property type="entry name" value="FAD-linked reductases, C-terminal domain"/>
    <property type="match status" value="1"/>
</dbReference>
<dbReference type="Gene3D" id="3.30.9.10">
    <property type="entry name" value="D-Amino Acid Oxidase, subunit A, domain 2"/>
    <property type="match status" value="1"/>
</dbReference>
<dbReference type="STRING" id="476652.DEAC_c22580"/>
<dbReference type="PANTHER" id="PTHR13847:SF287">
    <property type="entry name" value="FAD-DEPENDENT OXIDOREDUCTASE DOMAIN-CONTAINING PROTEIN 1"/>
    <property type="match status" value="1"/>
</dbReference>
<accession>A0A0J1FRL7</accession>
<organism evidence="3 4">
    <name type="scientific">Desulfosporosinus acididurans</name>
    <dbReference type="NCBI Taxonomy" id="476652"/>
    <lineage>
        <taxon>Bacteria</taxon>
        <taxon>Bacillati</taxon>
        <taxon>Bacillota</taxon>
        <taxon>Clostridia</taxon>
        <taxon>Eubacteriales</taxon>
        <taxon>Desulfitobacteriaceae</taxon>
        <taxon>Desulfosporosinus</taxon>
    </lineage>
</organism>
<comment type="caution">
    <text evidence="3">The sequence shown here is derived from an EMBL/GenBank/DDBJ whole genome shotgun (WGS) entry which is preliminary data.</text>
</comment>
<evidence type="ECO:0000313" key="3">
    <source>
        <dbReference type="EMBL" id="KLU65628.1"/>
    </source>
</evidence>
<evidence type="ECO:0000259" key="2">
    <source>
        <dbReference type="Pfam" id="PF01266"/>
    </source>
</evidence>
<keyword evidence="4" id="KW-1185">Reference proteome</keyword>
<dbReference type="RefSeq" id="WP_047810127.1">
    <property type="nucleotide sequence ID" value="NZ_LDZY01000007.1"/>
</dbReference>
<dbReference type="PATRIC" id="fig|476652.3.peg.2339"/>
<dbReference type="InterPro" id="IPR006076">
    <property type="entry name" value="FAD-dep_OxRdtase"/>
</dbReference>
<reference evidence="3 4" key="1">
    <citation type="submission" date="2015-06" db="EMBL/GenBank/DDBJ databases">
        <title>Draft genome of the moderately acidophilic sulfate reducer Candidatus Desulfosporosinus acididurans strain M1.</title>
        <authorList>
            <person name="Poehlein A."/>
            <person name="Petzsch P."/>
            <person name="Johnson B.D."/>
            <person name="Schloemann M."/>
            <person name="Daniel R."/>
            <person name="Muehling M."/>
        </authorList>
    </citation>
    <scope>NUCLEOTIDE SEQUENCE [LARGE SCALE GENOMIC DNA]</scope>
    <source>
        <strain evidence="3 4">M1</strain>
    </source>
</reference>
<sequence length="382" mass="42109">MQKTANVVIIGGGITGCALAYEMALRGVQDIVVIEKQYLASGATGRCGAGVRQQWGTETNAILARDSVKRFESMNEELDYDMDIEFKQGGYLMVAYTESEWEQYKKNVAVQHSLGISTKMITPQEAQEIVPHLNINSLVGATFCQSDGHANPFHVVDAYYKAGRRLGVNYETYTTVTGIKREKGKVTAVQTTKGEINTSIVINACGFAAGTICKMVGFDLPLYPQRHQALVTEAVEPCQGPMVISLHHRLYCQQTPHGSFIMGVGDPNEPKDFNIHSSWEFLEDVARQAITVLPLLKNLRVVRQWSGLYDMSPDANPIFAEIPDAQGMWVAAGFSGHGFMVGPQTAVLLAQKILGQECFMPIEKFGLDRFRRGELLLEPAVV</sequence>
<dbReference type="AlphaFoldDB" id="A0A0J1FRL7"/>
<dbReference type="Gene3D" id="3.50.50.60">
    <property type="entry name" value="FAD/NAD(P)-binding domain"/>
    <property type="match status" value="1"/>
</dbReference>
<name>A0A0J1FRL7_9FIRM</name>
<proteinExistence type="predicted"/>
<protein>
    <submittedName>
        <fullName evidence="3">Sarcosine oxidase subunit beta</fullName>
        <ecNumber evidence="3">1.5.3.1</ecNumber>
    </submittedName>
</protein>
<evidence type="ECO:0000313" key="4">
    <source>
        <dbReference type="Proteomes" id="UP000036356"/>
    </source>
</evidence>
<dbReference type="GO" id="GO:0008115">
    <property type="term" value="F:sarcosine oxidase activity"/>
    <property type="evidence" value="ECO:0007669"/>
    <property type="project" value="UniProtKB-EC"/>
</dbReference>
<dbReference type="GO" id="GO:0005737">
    <property type="term" value="C:cytoplasm"/>
    <property type="evidence" value="ECO:0007669"/>
    <property type="project" value="TreeGrafter"/>
</dbReference>
<dbReference type="PANTHER" id="PTHR13847">
    <property type="entry name" value="SARCOSINE DEHYDROGENASE-RELATED"/>
    <property type="match status" value="1"/>
</dbReference>
<dbReference type="SUPFAM" id="SSF51905">
    <property type="entry name" value="FAD/NAD(P)-binding domain"/>
    <property type="match status" value="1"/>
</dbReference>
<feature type="domain" description="FAD dependent oxidoreductase" evidence="2">
    <location>
        <begin position="7"/>
        <end position="351"/>
    </location>
</feature>
<gene>
    <name evidence="3" type="primary">soxB</name>
    <name evidence="3" type="ORF">DEAC_c22580</name>
</gene>
<dbReference type="EMBL" id="LDZY01000007">
    <property type="protein sequence ID" value="KLU65628.1"/>
    <property type="molecule type" value="Genomic_DNA"/>
</dbReference>
<dbReference type="EC" id="1.5.3.1" evidence="3"/>